<feature type="transmembrane region" description="Helical" evidence="1">
    <location>
        <begin position="169"/>
        <end position="188"/>
    </location>
</feature>
<organism evidence="3 4">
    <name type="scientific">Arthrobacter bussei</name>
    <dbReference type="NCBI Taxonomy" id="2594179"/>
    <lineage>
        <taxon>Bacteria</taxon>
        <taxon>Bacillati</taxon>
        <taxon>Actinomycetota</taxon>
        <taxon>Actinomycetes</taxon>
        <taxon>Micrococcales</taxon>
        <taxon>Micrococcaceae</taxon>
        <taxon>Arthrobacter</taxon>
    </lineage>
</organism>
<evidence type="ECO:0000313" key="3">
    <source>
        <dbReference type="EMBL" id="MPY09883.1"/>
    </source>
</evidence>
<feature type="transmembrane region" description="Helical" evidence="1">
    <location>
        <begin position="145"/>
        <end position="162"/>
    </location>
</feature>
<proteinExistence type="predicted"/>
<feature type="transmembrane region" description="Helical" evidence="1">
    <location>
        <begin position="194"/>
        <end position="214"/>
    </location>
</feature>
<keyword evidence="4" id="KW-1185">Reference proteome</keyword>
<keyword evidence="1" id="KW-1133">Transmembrane helix</keyword>
<comment type="caution">
    <text evidence="3">The sequence shown here is derived from an EMBL/GenBank/DDBJ whole genome shotgun (WGS) entry which is preliminary data.</text>
</comment>
<sequence>MKRTSVAAAAGAASGATAAIVGASYVSSPSVAIVAGVLCLVAAIGWPAILRVPARKSQAAAIGLSALLAVVLTAAGPGPSFLTWFPASVALGVGAVFMIQLIRGTGQSYRLESTLGASSGVIAVAMGSGWVAADRLGVNAADSGVLLVTGVSIIIAIAVCLLPLPDRLVAPAAVVLAALAGPLGALLFTDVPALPAAVVGVACGAVLAGTRRLLVARESPLDTTAAIAAGVAPVLALGAVVYFLEKLLLA</sequence>
<evidence type="ECO:0000256" key="1">
    <source>
        <dbReference type="SAM" id="Phobius"/>
    </source>
</evidence>
<keyword evidence="1" id="KW-0812">Transmembrane</keyword>
<feature type="transmembrane region" description="Helical" evidence="1">
    <location>
        <begin position="57"/>
        <end position="75"/>
    </location>
</feature>
<dbReference type="EMBL" id="VJXX01000001">
    <property type="protein sequence ID" value="MPY09883.1"/>
    <property type="molecule type" value="Genomic_DNA"/>
</dbReference>
<gene>
    <name evidence="3" type="ORF">FNH21_03980</name>
</gene>
<feature type="transmembrane region" description="Helical" evidence="1">
    <location>
        <begin position="226"/>
        <end position="244"/>
    </location>
</feature>
<accession>A0A7X1NND0</accession>
<dbReference type="OrthoDB" id="4966907at2"/>
<protein>
    <recommendedName>
        <fullName evidence="5">Permease</fullName>
    </recommendedName>
</protein>
<keyword evidence="1" id="KW-0472">Membrane</keyword>
<keyword evidence="2" id="KW-0732">Signal</keyword>
<evidence type="ECO:0000256" key="2">
    <source>
        <dbReference type="SAM" id="SignalP"/>
    </source>
</evidence>
<reference evidence="4" key="1">
    <citation type="submission" date="2019-07" db="EMBL/GenBank/DDBJ databases">
        <title>Arthrobacter KR32 sp. nov., isolated from mountain cheese made of cows milk.</title>
        <authorList>
            <person name="Flegler A."/>
        </authorList>
    </citation>
    <scope>NUCLEOTIDE SEQUENCE [LARGE SCALE GENOMIC DNA]</scope>
    <source>
        <strain evidence="4">KR32</strain>
    </source>
</reference>
<feature type="transmembrane region" description="Helical" evidence="1">
    <location>
        <begin position="81"/>
        <end position="102"/>
    </location>
</feature>
<feature type="transmembrane region" description="Helical" evidence="1">
    <location>
        <begin position="28"/>
        <end position="50"/>
    </location>
</feature>
<feature type="signal peptide" evidence="2">
    <location>
        <begin position="1"/>
        <end position="18"/>
    </location>
</feature>
<dbReference type="Proteomes" id="UP000326464">
    <property type="component" value="Unassembled WGS sequence"/>
</dbReference>
<dbReference type="AlphaFoldDB" id="A0A7X1NND0"/>
<evidence type="ECO:0000313" key="4">
    <source>
        <dbReference type="Proteomes" id="UP000326464"/>
    </source>
</evidence>
<dbReference type="RefSeq" id="WP_152812448.1">
    <property type="nucleotide sequence ID" value="NZ_VJXX01000001.1"/>
</dbReference>
<feature type="transmembrane region" description="Helical" evidence="1">
    <location>
        <begin position="114"/>
        <end position="133"/>
    </location>
</feature>
<feature type="chain" id="PRO_5038400911" description="Permease" evidence="2">
    <location>
        <begin position="19"/>
        <end position="250"/>
    </location>
</feature>
<evidence type="ECO:0008006" key="5">
    <source>
        <dbReference type="Google" id="ProtNLM"/>
    </source>
</evidence>
<name>A0A7X1NND0_9MICC</name>